<dbReference type="RefSeq" id="WP_306977531.1">
    <property type="nucleotide sequence ID" value="NZ_JAUSTQ010000011.1"/>
</dbReference>
<proteinExistence type="predicted"/>
<dbReference type="PANTHER" id="PTHR10587">
    <property type="entry name" value="GLYCOSYL TRANSFERASE-RELATED"/>
    <property type="match status" value="1"/>
</dbReference>
<name>A0ABT9VHA9_9BACI</name>
<evidence type="ECO:0000313" key="2">
    <source>
        <dbReference type="EMBL" id="MDQ0160342.1"/>
    </source>
</evidence>
<gene>
    <name evidence="2" type="ORF">J2S77_002345</name>
</gene>
<dbReference type="InterPro" id="IPR011330">
    <property type="entry name" value="Glyco_hydro/deAcase_b/a-brl"/>
</dbReference>
<dbReference type="EMBL" id="JAUSTQ010000011">
    <property type="protein sequence ID" value="MDQ0160342.1"/>
    <property type="molecule type" value="Genomic_DNA"/>
</dbReference>
<dbReference type="PANTHER" id="PTHR10587:SF128">
    <property type="entry name" value="POLYSACCHARIDE DEACETYLASE PDAB-RELATED"/>
    <property type="match status" value="1"/>
</dbReference>
<organism evidence="2 3">
    <name type="scientific">Alkalibacillus salilacus</name>
    <dbReference type="NCBI Taxonomy" id="284582"/>
    <lineage>
        <taxon>Bacteria</taxon>
        <taxon>Bacillati</taxon>
        <taxon>Bacillota</taxon>
        <taxon>Bacilli</taxon>
        <taxon>Bacillales</taxon>
        <taxon>Bacillaceae</taxon>
        <taxon>Alkalibacillus</taxon>
    </lineage>
</organism>
<dbReference type="SUPFAM" id="SSF88713">
    <property type="entry name" value="Glycoside hydrolase/deacetylase"/>
    <property type="match status" value="1"/>
</dbReference>
<sequence length="252" mass="28910">MYKTINWTSWKKWCVLLVIIILAIASWQFLAKQTLLVNQNHSAPSGAITNTEEDKQEIALTFNVSWGDDVIIDILDVLQETEVKATFFINGEWALREEELAELIVEEQHEIGLLGYSLERYADQPKDAIIDDIKNGETIVHNLGFEPLRFVRPPEHEYHDNVNNIVSEQGYDMIFWSVYAHIEENSEVKDVSKKLNSTISSGDIVLFFAQDNLKQTPEILEQVIKQKKREGYQFVSTTELLSPADVKLTPLD</sequence>
<keyword evidence="3" id="KW-1185">Reference proteome</keyword>
<dbReference type="PROSITE" id="PS51677">
    <property type="entry name" value="NODB"/>
    <property type="match status" value="1"/>
</dbReference>
<evidence type="ECO:0000259" key="1">
    <source>
        <dbReference type="PROSITE" id="PS51677"/>
    </source>
</evidence>
<dbReference type="InterPro" id="IPR002509">
    <property type="entry name" value="NODB_dom"/>
</dbReference>
<comment type="caution">
    <text evidence="2">The sequence shown here is derived from an EMBL/GenBank/DDBJ whole genome shotgun (WGS) entry which is preliminary data.</text>
</comment>
<dbReference type="Gene3D" id="3.20.20.370">
    <property type="entry name" value="Glycoside hydrolase/deacetylase"/>
    <property type="match status" value="1"/>
</dbReference>
<dbReference type="Proteomes" id="UP001224359">
    <property type="component" value="Unassembled WGS sequence"/>
</dbReference>
<feature type="domain" description="NodB homology" evidence="1">
    <location>
        <begin position="56"/>
        <end position="235"/>
    </location>
</feature>
<dbReference type="Pfam" id="PF01522">
    <property type="entry name" value="Polysacc_deac_1"/>
    <property type="match status" value="1"/>
</dbReference>
<dbReference type="InterPro" id="IPR050248">
    <property type="entry name" value="Polysacc_deacetylase_ArnD"/>
</dbReference>
<protein>
    <submittedName>
        <fullName evidence="2">Peptidoglycan/xylan/chitin deacetylase (PgdA/CDA1 family)</fullName>
    </submittedName>
</protein>
<accession>A0ABT9VHA9</accession>
<evidence type="ECO:0000313" key="3">
    <source>
        <dbReference type="Proteomes" id="UP001224359"/>
    </source>
</evidence>
<reference evidence="2 3" key="1">
    <citation type="submission" date="2023-07" db="EMBL/GenBank/DDBJ databases">
        <title>Genomic Encyclopedia of Type Strains, Phase IV (KMG-IV): sequencing the most valuable type-strain genomes for metagenomic binning, comparative biology and taxonomic classification.</title>
        <authorList>
            <person name="Goeker M."/>
        </authorList>
    </citation>
    <scope>NUCLEOTIDE SEQUENCE [LARGE SCALE GENOMIC DNA]</scope>
    <source>
        <strain evidence="2 3">DSM 16460</strain>
    </source>
</reference>